<dbReference type="OrthoDB" id="10256139at2759"/>
<dbReference type="STRING" id="94643.A0A2A9MGF6"/>
<proteinExistence type="inferred from homology"/>
<evidence type="ECO:0000313" key="3">
    <source>
        <dbReference type="EMBL" id="PFH36999.1"/>
    </source>
</evidence>
<dbReference type="VEuPathDB" id="ToxoDB:BESB_034570"/>
<dbReference type="PANTHER" id="PTHR31921">
    <property type="entry name" value="PROTEIN DPCD"/>
    <property type="match status" value="1"/>
</dbReference>
<dbReference type="EMBL" id="NWUJ01000002">
    <property type="protein sequence ID" value="PFH36999.1"/>
    <property type="molecule type" value="Genomic_DNA"/>
</dbReference>
<evidence type="ECO:0000313" key="4">
    <source>
        <dbReference type="Proteomes" id="UP000224006"/>
    </source>
</evidence>
<keyword evidence="4" id="KW-1185">Reference proteome</keyword>
<reference evidence="3 4" key="1">
    <citation type="submission" date="2017-09" db="EMBL/GenBank/DDBJ databases">
        <title>Genome sequencing of Besnoitia besnoiti strain Bb-Ger1.</title>
        <authorList>
            <person name="Schares G."/>
            <person name="Venepally P."/>
            <person name="Lorenzi H.A."/>
        </authorList>
    </citation>
    <scope>NUCLEOTIDE SEQUENCE [LARGE SCALE GENOMIC DNA]</scope>
    <source>
        <strain evidence="3 4">Bb-Ger1</strain>
    </source>
</reference>
<dbReference type="RefSeq" id="XP_029221008.1">
    <property type="nucleotide sequence ID" value="XM_029362043.1"/>
</dbReference>
<dbReference type="KEGG" id="bbes:BESB_034570"/>
<name>A0A2A9MGF6_BESBE</name>
<evidence type="ECO:0000256" key="1">
    <source>
        <dbReference type="ARBA" id="ARBA00010597"/>
    </source>
</evidence>
<dbReference type="AlphaFoldDB" id="A0A2A9MGF6"/>
<dbReference type="GeneID" id="40308438"/>
<gene>
    <name evidence="3" type="ORF">BESB_034570</name>
</gene>
<evidence type="ECO:0000256" key="2">
    <source>
        <dbReference type="ARBA" id="ARBA00020330"/>
    </source>
</evidence>
<comment type="similarity">
    <text evidence="1">Belongs to the DPCD family.</text>
</comment>
<dbReference type="PRINTS" id="PR02065">
    <property type="entry name" value="PROTEINDPCD"/>
</dbReference>
<dbReference type="Proteomes" id="UP000224006">
    <property type="component" value="Chromosome II"/>
</dbReference>
<dbReference type="InterPro" id="IPR026224">
    <property type="entry name" value="DPCD"/>
</dbReference>
<sequence length="204" mass="23255">MSVVQSAGSAPSTARQPQTFSIIADGRRKVHTTYPDKSEKVEEYDLRDDTILVRKFRRPNLFGTDGTWDYEIGAPRESGAITVETSNGNDMIMAPSVSSPFCVTRDTKDAFEWRIRNLPFPSETYSVQIDGETREIVIRTTNKKYFKRLRMSDVQSLGLDLKPESLSWCHQHNTLIVSYKKPPKILELEKKRAEEAKRVALNAN</sequence>
<dbReference type="PANTHER" id="PTHR31921:SF1">
    <property type="entry name" value="PROTEIN DPCD"/>
    <property type="match status" value="1"/>
</dbReference>
<accession>A0A2A9MGF6</accession>
<comment type="caution">
    <text evidence="3">The sequence shown here is derived from an EMBL/GenBank/DDBJ whole genome shotgun (WGS) entry which is preliminary data.</text>
</comment>
<dbReference type="Pfam" id="PF14913">
    <property type="entry name" value="DPCD"/>
    <property type="match status" value="1"/>
</dbReference>
<organism evidence="3 4">
    <name type="scientific">Besnoitia besnoiti</name>
    <name type="common">Apicomplexan protozoan</name>
    <dbReference type="NCBI Taxonomy" id="94643"/>
    <lineage>
        <taxon>Eukaryota</taxon>
        <taxon>Sar</taxon>
        <taxon>Alveolata</taxon>
        <taxon>Apicomplexa</taxon>
        <taxon>Conoidasida</taxon>
        <taxon>Coccidia</taxon>
        <taxon>Eucoccidiorida</taxon>
        <taxon>Eimeriorina</taxon>
        <taxon>Sarcocystidae</taxon>
        <taxon>Besnoitia</taxon>
    </lineage>
</organism>
<protein>
    <recommendedName>
        <fullName evidence="2">Protein DPCD</fullName>
    </recommendedName>
</protein>